<dbReference type="Pfam" id="PF21599">
    <property type="entry name" value="ZSWIM3_N"/>
    <property type="match status" value="1"/>
</dbReference>
<dbReference type="GeneID" id="100904200"/>
<keyword evidence="2" id="KW-1185">Reference proteome</keyword>
<dbReference type="KEGG" id="goe:100904200"/>
<name>A0AAJ6VZV9_9ACAR</name>
<proteinExistence type="predicted"/>
<sequence length="466" mass="51383">MDKSSMLRGPVLLVSRKVEASSSQATAKDGASAFVAPKTRAQLGEQGPQIQLVAITNASPAITLVQTAPSRSSKTYSEFPVDRNRAVFPGLFLGATFSSYNELTDLMQRFQRAKGVHLYIRSSRKLYPAVNNMGGTVREYNLDLMFADIYYSCTKGGRRFCRSSSCSATSSTNDGVRNCPFNIKLRLTRDGQRLYIRDIYPAHNHYLDRNSQPRIPHPSITESKLRPLEKPRVLLPAKAGDINAILNQDLSDDVKRLVLLTKTSRRILPIRLIAGKPEEDSERQTGAANRSYPDVTVKREIEDSDMLAESSIRPAGGQDDHETGIGLEPECILGTEEKIVPDVDDDVVDGEASFASTASQYATDTEPRIKEEILDEFPMEMEGDGGSSHVDIDFPCDDSAFLVSRQQILEMVKFCSRCGSRVANRYYSYRIDSLGVALICSAGHTVEVSLGRNSSSRSPHNVIVGS</sequence>
<dbReference type="AlphaFoldDB" id="A0AAJ6VZV9"/>
<dbReference type="PANTHER" id="PTHR47086">
    <property type="entry name" value="BTB DOMAIN-CONTAINING PROTEIN"/>
    <property type="match status" value="1"/>
</dbReference>
<reference evidence="3" key="1">
    <citation type="submission" date="2025-08" db="UniProtKB">
        <authorList>
            <consortium name="RefSeq"/>
        </authorList>
    </citation>
    <scope>IDENTIFICATION</scope>
</reference>
<gene>
    <name evidence="3" type="primary">LOC100904200</name>
</gene>
<evidence type="ECO:0000313" key="2">
    <source>
        <dbReference type="Proteomes" id="UP000694867"/>
    </source>
</evidence>
<dbReference type="InterPro" id="IPR040854">
    <property type="entry name" value="ZSWIM9"/>
</dbReference>
<dbReference type="InterPro" id="IPR048325">
    <property type="entry name" value="ZSWIM3_N"/>
</dbReference>
<dbReference type="RefSeq" id="XP_003747877.1">
    <property type="nucleotide sequence ID" value="XM_003747829.1"/>
</dbReference>
<dbReference type="PANTHER" id="PTHR47086:SF4">
    <property type="entry name" value="BTB DOMAIN-CONTAINING PROTEIN"/>
    <property type="match status" value="1"/>
</dbReference>
<evidence type="ECO:0000259" key="1">
    <source>
        <dbReference type="Pfam" id="PF21599"/>
    </source>
</evidence>
<feature type="domain" description="ZSWIM3 N-terminal" evidence="1">
    <location>
        <begin position="93"/>
        <end position="205"/>
    </location>
</feature>
<protein>
    <submittedName>
        <fullName evidence="3">Uncharacterized protein LOC100904200</fullName>
    </submittedName>
</protein>
<dbReference type="Proteomes" id="UP000694867">
    <property type="component" value="Unplaced"/>
</dbReference>
<evidence type="ECO:0000313" key="3">
    <source>
        <dbReference type="RefSeq" id="XP_003747877.1"/>
    </source>
</evidence>
<organism evidence="2 3">
    <name type="scientific">Galendromus occidentalis</name>
    <name type="common">western predatory mite</name>
    <dbReference type="NCBI Taxonomy" id="34638"/>
    <lineage>
        <taxon>Eukaryota</taxon>
        <taxon>Metazoa</taxon>
        <taxon>Ecdysozoa</taxon>
        <taxon>Arthropoda</taxon>
        <taxon>Chelicerata</taxon>
        <taxon>Arachnida</taxon>
        <taxon>Acari</taxon>
        <taxon>Parasitiformes</taxon>
        <taxon>Mesostigmata</taxon>
        <taxon>Gamasina</taxon>
        <taxon>Phytoseioidea</taxon>
        <taxon>Phytoseiidae</taxon>
        <taxon>Typhlodrominae</taxon>
        <taxon>Galendromus</taxon>
    </lineage>
</organism>
<accession>A0AAJ6VZV9</accession>